<name>A0A4U5MC25_STECR</name>
<proteinExistence type="predicted"/>
<feature type="region of interest" description="Disordered" evidence="1">
    <location>
        <begin position="1"/>
        <end position="36"/>
    </location>
</feature>
<organism evidence="2 3">
    <name type="scientific">Steinernema carpocapsae</name>
    <name type="common">Entomopathogenic nematode</name>
    <dbReference type="NCBI Taxonomy" id="34508"/>
    <lineage>
        <taxon>Eukaryota</taxon>
        <taxon>Metazoa</taxon>
        <taxon>Ecdysozoa</taxon>
        <taxon>Nematoda</taxon>
        <taxon>Chromadorea</taxon>
        <taxon>Rhabditida</taxon>
        <taxon>Tylenchina</taxon>
        <taxon>Panagrolaimomorpha</taxon>
        <taxon>Strongyloidoidea</taxon>
        <taxon>Steinernematidae</taxon>
        <taxon>Steinernema</taxon>
    </lineage>
</organism>
<accession>A0A4U5MC25</accession>
<evidence type="ECO:0000313" key="2">
    <source>
        <dbReference type="EMBL" id="TKR66681.1"/>
    </source>
</evidence>
<protein>
    <submittedName>
        <fullName evidence="2">Uncharacterized protein</fullName>
    </submittedName>
</protein>
<gene>
    <name evidence="2" type="ORF">L596_022938</name>
</gene>
<dbReference type="EMBL" id="AZBU02000008">
    <property type="protein sequence ID" value="TKR66681.1"/>
    <property type="molecule type" value="Genomic_DNA"/>
</dbReference>
<dbReference type="AlphaFoldDB" id="A0A4U5MC25"/>
<keyword evidence="3" id="KW-1185">Reference proteome</keyword>
<comment type="caution">
    <text evidence="2">The sequence shown here is derived from an EMBL/GenBank/DDBJ whole genome shotgun (WGS) entry which is preliminary data.</text>
</comment>
<reference evidence="2 3" key="1">
    <citation type="journal article" date="2015" name="Genome Biol.">
        <title>Comparative genomics of Steinernema reveals deeply conserved gene regulatory networks.</title>
        <authorList>
            <person name="Dillman A.R."/>
            <person name="Macchietto M."/>
            <person name="Porter C.F."/>
            <person name="Rogers A."/>
            <person name="Williams B."/>
            <person name="Antoshechkin I."/>
            <person name="Lee M.M."/>
            <person name="Goodwin Z."/>
            <person name="Lu X."/>
            <person name="Lewis E.E."/>
            <person name="Goodrich-Blair H."/>
            <person name="Stock S.P."/>
            <person name="Adams B.J."/>
            <person name="Sternberg P.W."/>
            <person name="Mortazavi A."/>
        </authorList>
    </citation>
    <scope>NUCLEOTIDE SEQUENCE [LARGE SCALE GENOMIC DNA]</scope>
    <source>
        <strain evidence="2 3">ALL</strain>
    </source>
</reference>
<evidence type="ECO:0000256" key="1">
    <source>
        <dbReference type="SAM" id="MobiDB-lite"/>
    </source>
</evidence>
<evidence type="ECO:0000313" key="3">
    <source>
        <dbReference type="Proteomes" id="UP000298663"/>
    </source>
</evidence>
<dbReference type="Proteomes" id="UP000298663">
    <property type="component" value="Unassembled WGS sequence"/>
</dbReference>
<reference evidence="2 3" key="2">
    <citation type="journal article" date="2019" name="G3 (Bethesda)">
        <title>Hybrid Assembly of the Genome of the Entomopathogenic Nematode Steinernema carpocapsae Identifies the X-Chromosome.</title>
        <authorList>
            <person name="Serra L."/>
            <person name="Macchietto M."/>
            <person name="Macias-Munoz A."/>
            <person name="McGill C.J."/>
            <person name="Rodriguez I.M."/>
            <person name="Rodriguez B."/>
            <person name="Murad R."/>
            <person name="Mortazavi A."/>
        </authorList>
    </citation>
    <scope>NUCLEOTIDE SEQUENCE [LARGE SCALE GENOMIC DNA]</scope>
    <source>
        <strain evidence="2 3">ALL</strain>
    </source>
</reference>
<sequence>MSLCTGATTPRTWQSEERSCCSEQNDGGAPLTGQPAEDRVNERTDLQMNLSIGPKACQMLIHQTWSITLIRPSLARTVRVLLLPSS</sequence>
<feature type="compositionally biased region" description="Polar residues" evidence="1">
    <location>
        <begin position="1"/>
        <end position="13"/>
    </location>
</feature>